<reference evidence="2" key="1">
    <citation type="submission" date="2022-11" db="UniProtKB">
        <authorList>
            <consortium name="WormBaseParasite"/>
        </authorList>
    </citation>
    <scope>IDENTIFICATION</scope>
</reference>
<protein>
    <submittedName>
        <fullName evidence="2">MATH domain-containing protein</fullName>
    </submittedName>
</protein>
<name>A0AC34GCQ2_9BILA</name>
<organism evidence="1 2">
    <name type="scientific">Panagrolaimus sp. ES5</name>
    <dbReference type="NCBI Taxonomy" id="591445"/>
    <lineage>
        <taxon>Eukaryota</taxon>
        <taxon>Metazoa</taxon>
        <taxon>Ecdysozoa</taxon>
        <taxon>Nematoda</taxon>
        <taxon>Chromadorea</taxon>
        <taxon>Rhabditida</taxon>
        <taxon>Tylenchina</taxon>
        <taxon>Panagrolaimomorpha</taxon>
        <taxon>Panagrolaimoidea</taxon>
        <taxon>Panagrolaimidae</taxon>
        <taxon>Panagrolaimus</taxon>
    </lineage>
</organism>
<dbReference type="Proteomes" id="UP000887579">
    <property type="component" value="Unplaced"/>
</dbReference>
<sequence>MAHKTKLQSPVALKWTIPEARLKELKDSIDGSLCSKRFNVSNIPDVQYFLVIYPNGSKEDRRGQTWITLYLKCSDNIKIEAEFCIKVASANFEISSKHIFDKSFGRGGKCCTTAELFDPEKGFIVDGKLTTEMDGIFMTEKEEADE</sequence>
<evidence type="ECO:0000313" key="1">
    <source>
        <dbReference type="Proteomes" id="UP000887579"/>
    </source>
</evidence>
<proteinExistence type="predicted"/>
<evidence type="ECO:0000313" key="2">
    <source>
        <dbReference type="WBParaSite" id="ES5_v2.g27456.t1"/>
    </source>
</evidence>
<dbReference type="WBParaSite" id="ES5_v2.g27456.t1">
    <property type="protein sequence ID" value="ES5_v2.g27456.t1"/>
    <property type="gene ID" value="ES5_v2.g27456"/>
</dbReference>
<accession>A0AC34GCQ2</accession>